<accession>A0ACC0P9A9</accession>
<keyword evidence="2" id="KW-1185">Reference proteome</keyword>
<proteinExistence type="predicted"/>
<dbReference type="Proteomes" id="UP001062846">
    <property type="component" value="Chromosome 3"/>
</dbReference>
<evidence type="ECO:0000313" key="1">
    <source>
        <dbReference type="EMBL" id="KAI8562237.1"/>
    </source>
</evidence>
<name>A0ACC0P9A9_RHOML</name>
<dbReference type="EMBL" id="CM046390">
    <property type="protein sequence ID" value="KAI8562237.1"/>
    <property type="molecule type" value="Genomic_DNA"/>
</dbReference>
<organism evidence="1 2">
    <name type="scientific">Rhododendron molle</name>
    <name type="common">Chinese azalea</name>
    <name type="synonym">Azalea mollis</name>
    <dbReference type="NCBI Taxonomy" id="49168"/>
    <lineage>
        <taxon>Eukaryota</taxon>
        <taxon>Viridiplantae</taxon>
        <taxon>Streptophyta</taxon>
        <taxon>Embryophyta</taxon>
        <taxon>Tracheophyta</taxon>
        <taxon>Spermatophyta</taxon>
        <taxon>Magnoliopsida</taxon>
        <taxon>eudicotyledons</taxon>
        <taxon>Gunneridae</taxon>
        <taxon>Pentapetalae</taxon>
        <taxon>asterids</taxon>
        <taxon>Ericales</taxon>
        <taxon>Ericaceae</taxon>
        <taxon>Ericoideae</taxon>
        <taxon>Rhodoreae</taxon>
        <taxon>Rhododendron</taxon>
    </lineage>
</organism>
<sequence>MGGLGKEEAAVEILKARTDKREYRRIVLKNSLEVLLISDPETDKCAASMNVRVGSFSEPDGLEGLAHFLEHMLFYASEKYPDEDSYSKYISEHGGYTNAFTSDENTNYNFDVNAENFEEALDRFAQFFIKPLMSPDATMREIRAVNSGNLDSLDVWPKERGVDTRLELLSFYEEHYSANIMHLVVYAKENLDKIESLVENIFQEIPNKERSSLHCTGQPCTSEHLQILVKAIPIKQGHELRVVWPATPDIQHYKEGASCYLSHLIGHEGNGSLFCTLKKLGWATYLYAGETEWTNDFSFFSVIIDLTDAGHEHMEDVVGMLFKYIDLLQKCGICEWIFNELSAISETRFHYRDKVPPVDYVINIASNMQFYPPNDWLVGSSLPSKFNPGRIQLLLDELNPNNIRIFWSSMKFEGHAKMIEPWYGTAYCAEKITESMVQLLVDYLNEYAYDAQIAGLGYSIHVTRSGFQVSVGGYNHKLRILLETIIEKVVKFEVKPDRFYVIKVIANWSVAHQETITKDYQNIKFQQPHEQAGSYCSLILHDHSWPWTDELEALTHLQPDNLAKFAPLMLSRTFLQCYIAGNIGPTEAESVIQKIEDIIFNGPHSISKYLLPSQHLTNRVAKLAGSTNFFYPVEGLNPSNENSALIHYIQVHQDDFVLNVKLRLFCLIGKQAAFHQLRTVEQLGYVTSMSRRSVIDYGFLPLLNYNDPIHLYMRVESFLETFENQLCELSDDEFKSRVNALIDMKLEKYKNLWEESCFYWHEISNGTLKFDRTERECAASMEVRIGSFCDPDGLEGLAHFLEHMLFYASEKYPLEDSYAKYITEHGGSTNAFTASEYTNYYFDVNVDCFEEALDRFAQFFIKPLMSADATTREIKAVDSENQKNLLSDAWRMNQLQKHISAESHPYHKFSTGNWDTLEVKPKARGMDTRQELLKLYEENYSSNLMHLVVYAKEGLDKIQSMVEYKFQEIRNIDRNCPSFPGHPCSSEHLQVLVKAVPIKQGHKLRIIWPITPCIRYYEEGPSRYLSHLIGHEGEGSVFYVLKTLGWATSLSAGESDWTCEFSFFKVVIDLTDAGHEHVEDIVGLVFKYVHLLQQSGPCKWIFDELSAIAETVFHYQDKTSPIHYVVNVASNMQLYPPKDWLVGSSLPSIFSPSIIQSTLSELTPNNVRIFWESTKFEGHTDKTEPWYGTAYSVEKITGSIIQQWMKSAPDEHLHLPAPNVFIPTDLSLRNVLEKVEFPLLLRKSSYSRLWYKPDTRFSTPKAYVKIDFNCPYAGKSPEAEVLTDMFTRLLMDYLNEYAYYAQVAGLYYAINHTGDGFQVTVVGYNHKLRILVETVIEKMAKFEVKPERFAVIKEMVAKDYQNFKFQQPYQQAMYYCSLILADQTWPWNDGLEALPHLQADNLSQFFPLMLSRTFLECYISGNMEPNEAESMIQHIEGVLFNGPQPISQALFPSQHLTNRVIKLERGISYFYPAEGLNPSDENSALVHYIQVHQDEFLLNVKLQLFALIAKQPAFHQLRSVEQLGYITVLMQRNDSGIRGVQFIIQSTAKGPRNIGLRVEAFLKMFESKLYEMSDDEFKSNVTALIDMKLEKHKNLRDESAFYWREISDGTLKFDRRACEVAALKQLTQKELIDFFDEYVKVGARRKKALSIQVYGSLHNSEYKTDQTEPNEPNSVRIDDIFSFRRSHPLYGSFKGVMDALVGTVNKVSQSSVRLEFGKV</sequence>
<reference evidence="1" key="1">
    <citation type="submission" date="2022-02" db="EMBL/GenBank/DDBJ databases">
        <title>Plant Genome Project.</title>
        <authorList>
            <person name="Zhang R.-G."/>
        </authorList>
    </citation>
    <scope>NUCLEOTIDE SEQUENCE</scope>
    <source>
        <strain evidence="1">AT1</strain>
    </source>
</reference>
<protein>
    <submittedName>
        <fullName evidence="1">Uncharacterized protein</fullName>
    </submittedName>
</protein>
<gene>
    <name evidence="1" type="ORF">RHMOL_Rhmol03G0019100</name>
</gene>
<comment type="caution">
    <text evidence="1">The sequence shown here is derived from an EMBL/GenBank/DDBJ whole genome shotgun (WGS) entry which is preliminary data.</text>
</comment>
<evidence type="ECO:0000313" key="2">
    <source>
        <dbReference type="Proteomes" id="UP001062846"/>
    </source>
</evidence>